<evidence type="ECO:0000256" key="1">
    <source>
        <dbReference type="SAM" id="MobiDB-lite"/>
    </source>
</evidence>
<evidence type="ECO:0000313" key="3">
    <source>
        <dbReference type="Proteomes" id="UP000221165"/>
    </source>
</evidence>
<protein>
    <submittedName>
        <fullName evidence="2">Uncharacterized protein</fullName>
    </submittedName>
</protein>
<dbReference type="AlphaFoldDB" id="A0A2C6KMP6"/>
<gene>
    <name evidence="2" type="ORF">CSUI_008424</name>
</gene>
<dbReference type="VEuPathDB" id="ToxoDB:CSUI_008424"/>
<dbReference type="EMBL" id="MIGC01004711">
    <property type="protein sequence ID" value="PHJ17752.1"/>
    <property type="molecule type" value="Genomic_DNA"/>
</dbReference>
<organism evidence="2 3">
    <name type="scientific">Cystoisospora suis</name>
    <dbReference type="NCBI Taxonomy" id="483139"/>
    <lineage>
        <taxon>Eukaryota</taxon>
        <taxon>Sar</taxon>
        <taxon>Alveolata</taxon>
        <taxon>Apicomplexa</taxon>
        <taxon>Conoidasida</taxon>
        <taxon>Coccidia</taxon>
        <taxon>Eucoccidiorida</taxon>
        <taxon>Eimeriorina</taxon>
        <taxon>Sarcocystidae</taxon>
        <taxon>Cystoisospora</taxon>
    </lineage>
</organism>
<evidence type="ECO:0000313" key="2">
    <source>
        <dbReference type="EMBL" id="PHJ17752.1"/>
    </source>
</evidence>
<dbReference type="GeneID" id="94431768"/>
<comment type="caution">
    <text evidence="2">The sequence shown here is derived from an EMBL/GenBank/DDBJ whole genome shotgun (WGS) entry which is preliminary data.</text>
</comment>
<dbReference type="Proteomes" id="UP000221165">
    <property type="component" value="Unassembled WGS sequence"/>
</dbReference>
<reference evidence="2 3" key="1">
    <citation type="journal article" date="2017" name="Int. J. Parasitol.">
        <title>The genome of the protozoan parasite Cystoisospora suis and a reverse vaccinology approach to identify vaccine candidates.</title>
        <authorList>
            <person name="Palmieri N."/>
            <person name="Shrestha A."/>
            <person name="Ruttkowski B."/>
            <person name="Beck T."/>
            <person name="Vogl C."/>
            <person name="Tomley F."/>
            <person name="Blake D.P."/>
            <person name="Joachim A."/>
        </authorList>
    </citation>
    <scope>NUCLEOTIDE SEQUENCE [LARGE SCALE GENOMIC DNA]</scope>
    <source>
        <strain evidence="2 3">Wien I</strain>
    </source>
</reference>
<dbReference type="RefSeq" id="XP_067919467.1">
    <property type="nucleotide sequence ID" value="XM_068068557.1"/>
</dbReference>
<feature type="region of interest" description="Disordered" evidence="1">
    <location>
        <begin position="26"/>
        <end position="46"/>
    </location>
</feature>
<name>A0A2C6KMP6_9APIC</name>
<sequence>MCPPCALRRVLPSPFFTVTTCNTLIPSEPRKNSKTPSLQRERTGVG</sequence>
<proteinExistence type="predicted"/>
<keyword evidence="3" id="KW-1185">Reference proteome</keyword>
<accession>A0A2C6KMP6</accession>